<keyword evidence="5 6" id="KW-0472">Membrane</keyword>
<evidence type="ECO:0000313" key="9">
    <source>
        <dbReference type="Proteomes" id="UP001399917"/>
    </source>
</evidence>
<dbReference type="Gene3D" id="1.10.3730.20">
    <property type="match status" value="1"/>
</dbReference>
<dbReference type="InterPro" id="IPR037185">
    <property type="entry name" value="EmrE-like"/>
</dbReference>
<comment type="subcellular location">
    <subcellularLocation>
        <location evidence="1">Membrane</location>
        <topology evidence="1">Multi-pass membrane protein</topology>
    </subcellularLocation>
</comment>
<evidence type="ECO:0000256" key="2">
    <source>
        <dbReference type="ARBA" id="ARBA00009853"/>
    </source>
</evidence>
<evidence type="ECO:0000256" key="6">
    <source>
        <dbReference type="SAM" id="Phobius"/>
    </source>
</evidence>
<name>A0ABP7K0E9_9RHOB</name>
<dbReference type="PANTHER" id="PTHR22911:SF6">
    <property type="entry name" value="SOLUTE CARRIER FAMILY 35 MEMBER G1"/>
    <property type="match status" value="1"/>
</dbReference>
<feature type="domain" description="EamA" evidence="7">
    <location>
        <begin position="9"/>
        <end position="143"/>
    </location>
</feature>
<accession>A0ABP7K0E9</accession>
<dbReference type="EMBL" id="BAABDF010000004">
    <property type="protein sequence ID" value="GAA3861226.1"/>
    <property type="molecule type" value="Genomic_DNA"/>
</dbReference>
<dbReference type="PANTHER" id="PTHR22911">
    <property type="entry name" value="ACYL-MALONYL CONDENSING ENZYME-RELATED"/>
    <property type="match status" value="1"/>
</dbReference>
<dbReference type="Pfam" id="PF00892">
    <property type="entry name" value="EamA"/>
    <property type="match status" value="2"/>
</dbReference>
<protein>
    <submittedName>
        <fullName evidence="8">DMT family transporter</fullName>
    </submittedName>
</protein>
<reference evidence="9" key="1">
    <citation type="journal article" date="2019" name="Int. J. Syst. Evol. Microbiol.">
        <title>The Global Catalogue of Microorganisms (GCM) 10K type strain sequencing project: providing services to taxonomists for standard genome sequencing and annotation.</title>
        <authorList>
            <consortium name="The Broad Institute Genomics Platform"/>
            <consortium name="The Broad Institute Genome Sequencing Center for Infectious Disease"/>
            <person name="Wu L."/>
            <person name="Ma J."/>
        </authorList>
    </citation>
    <scope>NUCLEOTIDE SEQUENCE [LARGE SCALE GENOMIC DNA]</scope>
    <source>
        <strain evidence="9">JCM 17190</strain>
    </source>
</reference>
<feature type="transmembrane region" description="Helical" evidence="6">
    <location>
        <begin position="266"/>
        <end position="284"/>
    </location>
</feature>
<dbReference type="RefSeq" id="WP_344844357.1">
    <property type="nucleotide sequence ID" value="NZ_BAABDF010000004.1"/>
</dbReference>
<feature type="transmembrane region" description="Helical" evidence="6">
    <location>
        <begin position="149"/>
        <end position="166"/>
    </location>
</feature>
<keyword evidence="9" id="KW-1185">Reference proteome</keyword>
<feature type="transmembrane region" description="Helical" evidence="6">
    <location>
        <begin position="244"/>
        <end position="260"/>
    </location>
</feature>
<evidence type="ECO:0000313" key="8">
    <source>
        <dbReference type="EMBL" id="GAA3861226.1"/>
    </source>
</evidence>
<comment type="caution">
    <text evidence="8">The sequence shown here is derived from an EMBL/GenBank/DDBJ whole genome shotgun (WGS) entry which is preliminary data.</text>
</comment>
<feature type="transmembrane region" description="Helical" evidence="6">
    <location>
        <begin position="126"/>
        <end position="143"/>
    </location>
</feature>
<evidence type="ECO:0000259" key="7">
    <source>
        <dbReference type="Pfam" id="PF00892"/>
    </source>
</evidence>
<keyword evidence="4 6" id="KW-1133">Transmembrane helix</keyword>
<feature type="transmembrane region" description="Helical" evidence="6">
    <location>
        <begin position="41"/>
        <end position="60"/>
    </location>
</feature>
<dbReference type="SUPFAM" id="SSF103481">
    <property type="entry name" value="Multidrug resistance efflux transporter EmrE"/>
    <property type="match status" value="2"/>
</dbReference>
<feature type="transmembrane region" description="Helical" evidence="6">
    <location>
        <begin position="178"/>
        <end position="200"/>
    </location>
</feature>
<feature type="transmembrane region" description="Helical" evidence="6">
    <location>
        <begin position="212"/>
        <end position="232"/>
    </location>
</feature>
<evidence type="ECO:0000256" key="5">
    <source>
        <dbReference type="ARBA" id="ARBA00023136"/>
    </source>
</evidence>
<feature type="transmembrane region" description="Helical" evidence="6">
    <location>
        <begin position="12"/>
        <end position="35"/>
    </location>
</feature>
<proteinExistence type="inferred from homology"/>
<keyword evidence="3 6" id="KW-0812">Transmembrane</keyword>
<dbReference type="InterPro" id="IPR000620">
    <property type="entry name" value="EamA_dom"/>
</dbReference>
<evidence type="ECO:0000256" key="3">
    <source>
        <dbReference type="ARBA" id="ARBA00022692"/>
    </source>
</evidence>
<feature type="transmembrane region" description="Helical" evidence="6">
    <location>
        <begin position="72"/>
        <end position="93"/>
    </location>
</feature>
<organism evidence="8 9">
    <name type="scientific">Celeribacter arenosi</name>
    <dbReference type="NCBI Taxonomy" id="792649"/>
    <lineage>
        <taxon>Bacteria</taxon>
        <taxon>Pseudomonadati</taxon>
        <taxon>Pseudomonadota</taxon>
        <taxon>Alphaproteobacteria</taxon>
        <taxon>Rhodobacterales</taxon>
        <taxon>Roseobacteraceae</taxon>
        <taxon>Celeribacter</taxon>
    </lineage>
</organism>
<evidence type="ECO:0000256" key="1">
    <source>
        <dbReference type="ARBA" id="ARBA00004141"/>
    </source>
</evidence>
<feature type="domain" description="EamA" evidence="7">
    <location>
        <begin position="152"/>
        <end position="277"/>
    </location>
</feature>
<gene>
    <name evidence="8" type="ORF">GCM10022404_09960</name>
</gene>
<comment type="similarity">
    <text evidence="2">Belongs to the drug/metabolite transporter (DMT) superfamily. 10 TMS drug/metabolite exporter (DME) (TC 2.A.7.3) family.</text>
</comment>
<dbReference type="Proteomes" id="UP001399917">
    <property type="component" value="Unassembled WGS sequence"/>
</dbReference>
<sequence length="303" mass="32190">MAELSDNSRGALLMAGAMAAFTFNDSFMKALLVDIPLSQALLMRGVLNVLMVFVAVAPFVDPVTVTMPRRDWVLIVLRSFMEVGVAFTFLHAITTMPLANATAIMQTMPLVITIASALVFRDPLGWRRILAIIVGFCGVLLIVKPGTDGFSAGALWALAAVVAVTIRDLSVRGMSSAASTSTVTLCAVLAVVVVAGLSTLGEDWVQLSTKNWGQLMGTAICVTVAYVLSVVVMKVGEISFVSPFRYTALIWALLVGFFAFGEWPAISSLVGAAIIAATGIYTVIRETRLRRTGQIGGKAVNRA</sequence>
<evidence type="ECO:0000256" key="4">
    <source>
        <dbReference type="ARBA" id="ARBA00022989"/>
    </source>
</evidence>